<dbReference type="GO" id="GO:0006210">
    <property type="term" value="P:thymine catabolic process"/>
    <property type="evidence" value="ECO:0007669"/>
    <property type="project" value="TreeGrafter"/>
</dbReference>
<reference evidence="5 6" key="1">
    <citation type="submission" date="2015-11" db="EMBL/GenBank/DDBJ databases">
        <title>Genomic analysis of 38 Legionella species identifies large and diverse effector repertoires.</title>
        <authorList>
            <person name="Burstein D."/>
            <person name="Amaro F."/>
            <person name="Zusman T."/>
            <person name="Lifshitz Z."/>
            <person name="Cohen O."/>
            <person name="Gilbert J.A."/>
            <person name="Pupko T."/>
            <person name="Shuman H.A."/>
            <person name="Segal G."/>
        </authorList>
    </citation>
    <scope>NUCLEOTIDE SEQUENCE [LARGE SCALE GENOMIC DNA]</scope>
    <source>
        <strain evidence="5 6">SE-32A-C8</strain>
    </source>
</reference>
<dbReference type="InterPro" id="IPR016161">
    <property type="entry name" value="Ald_DH/histidinol_DH"/>
</dbReference>
<name>A0A0W0TTI2_LEGER</name>
<dbReference type="SUPFAM" id="SSF53720">
    <property type="entry name" value="ALDH-like"/>
    <property type="match status" value="1"/>
</dbReference>
<dbReference type="RefSeq" id="WP_058525998.1">
    <property type="nucleotide sequence ID" value="NZ_CAAAHY010000008.1"/>
</dbReference>
<dbReference type="InterPro" id="IPR010061">
    <property type="entry name" value="MeMal-semiAld_DH"/>
</dbReference>
<dbReference type="NCBIfam" id="TIGR01722">
    <property type="entry name" value="MMSDH"/>
    <property type="match status" value="1"/>
</dbReference>
<sequence>MVYSVDHYINGTRYSPSNERLLTIYNPALGEAIGQVPIAGEDTCRAAVQAAQKAWESWSLTTPVKRARLLFKFRELLEKNHTDLAHIVTREHGKTLEDAKGSIARAIEVVELHCGIVNQLQGSFSANVATDMDCHTLRQPLGVCAGVSPFNFPVMVPVWMMIPAIACGNTFILKPSEQDPSAPLRLLELLSDAGFPPGVVNCVQGDKSTVDYLLNHPDIKAFTAVASTPVAQYIYRTATANGKRAHTFGGAKNHCVVMPDADLDQASQAIVGAAYGSAGERCMAISVVVAVGDETADRLLHKLTPLIQAIRIDTGDSPHSEMGPLISQAHKQRVITAIEAGIHEQASAVIDGRAFRHAKYPQGYFLGPTLFDHVKETMSIYQDEIFGPVLCIVRVDTLDEALALINRNQYGNGTAIFTRDGYSAREYSQRVQAGMVGINVPIPVPVANHPFGGWKHSSFGDTNMHGLESVNFYTRRKTVTSKWAISQLNTSAFVMPTHD</sequence>
<keyword evidence="3" id="KW-0520">NAD</keyword>
<dbReference type="EMBL" id="LNYA01000018">
    <property type="protein sequence ID" value="KTC98666.1"/>
    <property type="molecule type" value="Genomic_DNA"/>
</dbReference>
<evidence type="ECO:0000256" key="1">
    <source>
        <dbReference type="ARBA" id="ARBA00013048"/>
    </source>
</evidence>
<dbReference type="Gene3D" id="3.40.605.10">
    <property type="entry name" value="Aldehyde Dehydrogenase, Chain A, domain 1"/>
    <property type="match status" value="1"/>
</dbReference>
<dbReference type="FunFam" id="3.40.605.10:FF:000003">
    <property type="entry name" value="Methylmalonate-semialdehyde dehydrogenase [acylating]"/>
    <property type="match status" value="1"/>
</dbReference>
<comment type="caution">
    <text evidence="5">The sequence shown here is derived from an EMBL/GenBank/DDBJ whole genome shotgun (WGS) entry which is preliminary data.</text>
</comment>
<dbReference type="PATRIC" id="fig|448.7.peg.868"/>
<keyword evidence="6" id="KW-1185">Reference proteome</keyword>
<organism evidence="5 6">
    <name type="scientific">Legionella erythra</name>
    <dbReference type="NCBI Taxonomy" id="448"/>
    <lineage>
        <taxon>Bacteria</taxon>
        <taxon>Pseudomonadati</taxon>
        <taxon>Pseudomonadota</taxon>
        <taxon>Gammaproteobacteria</taxon>
        <taxon>Legionellales</taxon>
        <taxon>Legionellaceae</taxon>
        <taxon>Legionella</taxon>
    </lineage>
</organism>
<dbReference type="Proteomes" id="UP000054773">
    <property type="component" value="Unassembled WGS sequence"/>
</dbReference>
<dbReference type="PANTHER" id="PTHR43866:SF4">
    <property type="entry name" value="MALONATE-SEMIALDEHYDE DEHYDROGENASE"/>
    <property type="match status" value="1"/>
</dbReference>
<dbReference type="CDD" id="cd07085">
    <property type="entry name" value="ALDH_F6_MMSDH"/>
    <property type="match status" value="1"/>
</dbReference>
<dbReference type="AlphaFoldDB" id="A0A0W0TTI2"/>
<dbReference type="GO" id="GO:0004491">
    <property type="term" value="F:methylmalonate-semialdehyde dehydrogenase (acylating, NAD) activity"/>
    <property type="evidence" value="ECO:0007669"/>
    <property type="project" value="UniProtKB-EC"/>
</dbReference>
<dbReference type="InterPro" id="IPR016162">
    <property type="entry name" value="Ald_DH_N"/>
</dbReference>
<evidence type="ECO:0000313" key="5">
    <source>
        <dbReference type="EMBL" id="KTC98666.1"/>
    </source>
</evidence>
<protein>
    <recommendedName>
        <fullName evidence="1">methylmalonate-semialdehyde dehydrogenase (CoA acylating)</fullName>
        <ecNumber evidence="1">1.2.1.27</ecNumber>
    </recommendedName>
</protein>
<evidence type="ECO:0000259" key="4">
    <source>
        <dbReference type="Pfam" id="PF00171"/>
    </source>
</evidence>
<dbReference type="OrthoDB" id="9812625at2"/>
<evidence type="ECO:0000256" key="2">
    <source>
        <dbReference type="ARBA" id="ARBA00023002"/>
    </source>
</evidence>
<dbReference type="InterPro" id="IPR016160">
    <property type="entry name" value="Ald_DH_CS_CYS"/>
</dbReference>
<dbReference type="GO" id="GO:0006574">
    <property type="term" value="P:L-valine catabolic process"/>
    <property type="evidence" value="ECO:0007669"/>
    <property type="project" value="TreeGrafter"/>
</dbReference>
<dbReference type="FunFam" id="3.40.309.10:FF:000002">
    <property type="entry name" value="Methylmalonate-semialdehyde dehydrogenase (Acylating)"/>
    <property type="match status" value="1"/>
</dbReference>
<dbReference type="InterPro" id="IPR015590">
    <property type="entry name" value="Aldehyde_DH_dom"/>
</dbReference>
<accession>A0A0W0TTI2</accession>
<evidence type="ECO:0000256" key="3">
    <source>
        <dbReference type="ARBA" id="ARBA00023027"/>
    </source>
</evidence>
<gene>
    <name evidence="5" type="primary">mmsA</name>
    <name evidence="5" type="ORF">Lery_0830</name>
</gene>
<feature type="domain" description="Aldehyde dehydrogenase" evidence="4">
    <location>
        <begin position="18"/>
        <end position="479"/>
    </location>
</feature>
<dbReference type="Gene3D" id="3.40.309.10">
    <property type="entry name" value="Aldehyde Dehydrogenase, Chain A, domain 2"/>
    <property type="match status" value="1"/>
</dbReference>
<dbReference type="STRING" id="448.Lery_0830"/>
<dbReference type="PANTHER" id="PTHR43866">
    <property type="entry name" value="MALONATE-SEMIALDEHYDE DEHYDROGENASE"/>
    <property type="match status" value="1"/>
</dbReference>
<dbReference type="Pfam" id="PF00171">
    <property type="entry name" value="Aldedh"/>
    <property type="match status" value="1"/>
</dbReference>
<dbReference type="EC" id="1.2.1.27" evidence="1"/>
<proteinExistence type="predicted"/>
<keyword evidence="2 5" id="KW-0560">Oxidoreductase</keyword>
<dbReference type="PROSITE" id="PS00070">
    <property type="entry name" value="ALDEHYDE_DEHYDR_CYS"/>
    <property type="match status" value="1"/>
</dbReference>
<dbReference type="InterPro" id="IPR016163">
    <property type="entry name" value="Ald_DH_C"/>
</dbReference>
<evidence type="ECO:0000313" key="6">
    <source>
        <dbReference type="Proteomes" id="UP000054773"/>
    </source>
</evidence>